<dbReference type="SUPFAM" id="SSF52540">
    <property type="entry name" value="P-loop containing nucleoside triphosphate hydrolases"/>
    <property type="match status" value="1"/>
</dbReference>
<protein>
    <submittedName>
        <fullName evidence="4">Uncharacterized protein</fullName>
    </submittedName>
</protein>
<gene>
    <name evidence="4" type="ORF">LCGC14_1630170</name>
</gene>
<dbReference type="PANTHER" id="PTHR43581:SF4">
    <property type="entry name" value="ATP_GTP PHOSPHATASE"/>
    <property type="match status" value="1"/>
</dbReference>
<evidence type="ECO:0000256" key="1">
    <source>
        <dbReference type="SAM" id="Coils"/>
    </source>
</evidence>
<dbReference type="InterPro" id="IPR027417">
    <property type="entry name" value="P-loop_NTPase"/>
</dbReference>
<dbReference type="InterPro" id="IPR041685">
    <property type="entry name" value="AAA_GajA/Old/RecF-like"/>
</dbReference>
<dbReference type="EMBL" id="LAZR01013436">
    <property type="protein sequence ID" value="KKM21963.1"/>
    <property type="molecule type" value="Genomic_DNA"/>
</dbReference>
<dbReference type="Pfam" id="PF20469">
    <property type="entry name" value="OLD-like_TOPRIM"/>
    <property type="match status" value="1"/>
</dbReference>
<evidence type="ECO:0000259" key="2">
    <source>
        <dbReference type="Pfam" id="PF13175"/>
    </source>
</evidence>
<dbReference type="InterPro" id="IPR034139">
    <property type="entry name" value="TOPRIM_OLD"/>
</dbReference>
<reference evidence="4" key="1">
    <citation type="journal article" date="2015" name="Nature">
        <title>Complex archaea that bridge the gap between prokaryotes and eukaryotes.</title>
        <authorList>
            <person name="Spang A."/>
            <person name="Saw J.H."/>
            <person name="Jorgensen S.L."/>
            <person name="Zaremba-Niedzwiedzka K."/>
            <person name="Martijn J."/>
            <person name="Lind A.E."/>
            <person name="van Eijk R."/>
            <person name="Schleper C."/>
            <person name="Guy L."/>
            <person name="Ettema T.J."/>
        </authorList>
    </citation>
    <scope>NUCLEOTIDE SEQUENCE</scope>
</reference>
<name>A0A0F9KIG6_9ZZZZ</name>
<sequence>MIKISISNSFIILKKIRIINYKTYLNLEIPFNNSITTLVGPNECGKTNLLESINFLGISQELTKNDTCLYCESYWDEEPNFIYSLDLRLLGLADIPTDSEISIKPDHVELLSPPDMKSNIKIINKHRLSFPLGRGGHVHVKIPPELKSKYSLSDMVTIQEGKYFDLNELSENELLLLNNLNKSTNLYENISIDIVKLPELKQNNEDKLLNQALKRIKIIYWAFDESKFIQDIVDINALNQDPQLYKYILNMLKITDIDLNHFLQASDIRRINMINQINDKISDLIKSSWKQYDLEFNLSLGRNNNLITTFRESGQNIEPGKRSEGFKWYFSFLLDFNAKFGSDIKNCLILLDEPGIHLHPGGQRMLLKQLEELSMNNQIIYTTHLPFMINRMFPNRIIYLNKVNGKTELKTPRKEGIFDDILLSSTLGFEFTSLSNWGEINVFVEGITDKILIKKIALEKANKDKEIILDLNEFSLISLNGVHNLENFIRVAQETDAKYIAFLDNDKESKKYTKKYEKKPKNHPETIEHMIFLDENKTIEDYIPINLLNDALNNLKSLENIPYSKYINELEFENNSIVNQIKKFTDRINKAIEENQSNSILNTNKEYITEKITSQDLKLELIIQVKELISSENIDQFNDLINHLKKITEKTKQLFKI</sequence>
<dbReference type="CDD" id="cd00267">
    <property type="entry name" value="ABC_ATPase"/>
    <property type="match status" value="1"/>
</dbReference>
<dbReference type="Gene3D" id="3.40.50.300">
    <property type="entry name" value="P-loop containing nucleotide triphosphate hydrolases"/>
    <property type="match status" value="1"/>
</dbReference>
<evidence type="ECO:0000259" key="3">
    <source>
        <dbReference type="Pfam" id="PF20469"/>
    </source>
</evidence>
<organism evidence="4">
    <name type="scientific">marine sediment metagenome</name>
    <dbReference type="NCBI Taxonomy" id="412755"/>
    <lineage>
        <taxon>unclassified sequences</taxon>
        <taxon>metagenomes</taxon>
        <taxon>ecological metagenomes</taxon>
    </lineage>
</organism>
<feature type="coiled-coil region" evidence="1">
    <location>
        <begin position="567"/>
        <end position="594"/>
    </location>
</feature>
<dbReference type="PANTHER" id="PTHR43581">
    <property type="entry name" value="ATP/GTP PHOSPHATASE"/>
    <property type="match status" value="1"/>
</dbReference>
<feature type="domain" description="OLD protein-like TOPRIM" evidence="3">
    <location>
        <begin position="442"/>
        <end position="506"/>
    </location>
</feature>
<dbReference type="InterPro" id="IPR051396">
    <property type="entry name" value="Bact_Antivir_Def_Nuclease"/>
</dbReference>
<dbReference type="AlphaFoldDB" id="A0A0F9KIG6"/>
<comment type="caution">
    <text evidence="4">The sequence shown here is derived from an EMBL/GenBank/DDBJ whole genome shotgun (WGS) entry which is preliminary data.</text>
</comment>
<evidence type="ECO:0000313" key="4">
    <source>
        <dbReference type="EMBL" id="KKM21963.1"/>
    </source>
</evidence>
<dbReference type="Pfam" id="PF13175">
    <property type="entry name" value="AAA_15"/>
    <property type="match status" value="1"/>
</dbReference>
<proteinExistence type="predicted"/>
<keyword evidence="1" id="KW-0175">Coiled coil</keyword>
<feature type="domain" description="Endonuclease GajA/Old nuclease/RecF-like AAA" evidence="2">
    <location>
        <begin position="13"/>
        <end position="389"/>
    </location>
</feature>
<accession>A0A0F9KIG6</accession>